<dbReference type="Gene3D" id="2.10.70.10">
    <property type="entry name" value="Complement Module, domain 1"/>
    <property type="match status" value="1"/>
</dbReference>
<dbReference type="InterPro" id="IPR000436">
    <property type="entry name" value="Sushi_SCR_CCP_dom"/>
</dbReference>
<feature type="transmembrane region" description="Helical" evidence="18">
    <location>
        <begin position="746"/>
        <end position="768"/>
    </location>
</feature>
<evidence type="ECO:0000256" key="9">
    <source>
        <dbReference type="ARBA" id="ARBA00023054"/>
    </source>
</evidence>
<feature type="compositionally biased region" description="Polar residues" evidence="17">
    <location>
        <begin position="785"/>
        <end position="796"/>
    </location>
</feature>
<evidence type="ECO:0000256" key="5">
    <source>
        <dbReference type="ARBA" id="ARBA00022729"/>
    </source>
</evidence>
<keyword evidence="15" id="KW-0628">Postsynaptic cell membrane</keyword>
<organism evidence="21 22">
    <name type="scientific">Astyanax mexicanus</name>
    <name type="common">Blind cave fish</name>
    <name type="synonym">Astyanax fasciatus mexicanus</name>
    <dbReference type="NCBI Taxonomy" id="7994"/>
    <lineage>
        <taxon>Eukaryota</taxon>
        <taxon>Metazoa</taxon>
        <taxon>Chordata</taxon>
        <taxon>Craniata</taxon>
        <taxon>Vertebrata</taxon>
        <taxon>Euteleostomi</taxon>
        <taxon>Actinopterygii</taxon>
        <taxon>Neopterygii</taxon>
        <taxon>Teleostei</taxon>
        <taxon>Ostariophysi</taxon>
        <taxon>Characiformes</taxon>
        <taxon>Characoidei</taxon>
        <taxon>Acestrorhamphidae</taxon>
        <taxon>Acestrorhamphinae</taxon>
        <taxon>Astyanax</taxon>
    </lineage>
</organism>
<feature type="chain" id="PRO_5034234547" evidence="19">
    <location>
        <begin position="23"/>
        <end position="863"/>
    </location>
</feature>
<dbReference type="CDD" id="cd15291">
    <property type="entry name" value="7tmC_GABA-B-R1"/>
    <property type="match status" value="1"/>
</dbReference>
<evidence type="ECO:0000256" key="11">
    <source>
        <dbReference type="ARBA" id="ARBA00023157"/>
    </source>
</evidence>
<dbReference type="Gene3D" id="3.40.50.2300">
    <property type="match status" value="2"/>
</dbReference>
<keyword evidence="10 18" id="KW-0472">Membrane</keyword>
<dbReference type="Pfam" id="PF01094">
    <property type="entry name" value="ANF_receptor"/>
    <property type="match status" value="1"/>
</dbReference>
<dbReference type="PROSITE" id="PS50259">
    <property type="entry name" value="G_PROTEIN_RECEP_F3_4"/>
    <property type="match status" value="1"/>
</dbReference>
<keyword evidence="14" id="KW-0807">Transducer</keyword>
<evidence type="ECO:0000256" key="6">
    <source>
        <dbReference type="ARBA" id="ARBA00022989"/>
    </source>
</evidence>
<comment type="similarity">
    <text evidence="1">Belongs to the G-protein coupled receptor 3 family. GABA-B receptor subfamily.</text>
</comment>
<evidence type="ECO:0000256" key="19">
    <source>
        <dbReference type="SAM" id="SignalP"/>
    </source>
</evidence>
<dbReference type="SUPFAM" id="SSF57535">
    <property type="entry name" value="Complement control module/SCR domain"/>
    <property type="match status" value="1"/>
</dbReference>
<dbReference type="GO" id="GO:0004965">
    <property type="term" value="F:G protein-coupled GABA receptor activity"/>
    <property type="evidence" value="ECO:0007669"/>
    <property type="project" value="InterPro"/>
</dbReference>
<dbReference type="GO" id="GO:0045211">
    <property type="term" value="C:postsynaptic membrane"/>
    <property type="evidence" value="ECO:0007669"/>
    <property type="project" value="UniProtKB-SubCell"/>
</dbReference>
<keyword evidence="7" id="KW-0770">Synapse</keyword>
<evidence type="ECO:0000256" key="17">
    <source>
        <dbReference type="SAM" id="MobiDB-lite"/>
    </source>
</evidence>
<evidence type="ECO:0000256" key="15">
    <source>
        <dbReference type="ARBA" id="ARBA00023257"/>
    </source>
</evidence>
<evidence type="ECO:0000256" key="2">
    <source>
        <dbReference type="ARBA" id="ARBA00022475"/>
    </source>
</evidence>
<keyword evidence="9" id="KW-0175">Coiled coil</keyword>
<keyword evidence="5 19" id="KW-0732">Signal</keyword>
<dbReference type="SUPFAM" id="SSF53822">
    <property type="entry name" value="Periplasmic binding protein-like I"/>
    <property type="match status" value="1"/>
</dbReference>
<evidence type="ECO:0000256" key="18">
    <source>
        <dbReference type="SAM" id="Phobius"/>
    </source>
</evidence>
<keyword evidence="2" id="KW-1003">Cell membrane</keyword>
<sequence length="863" mass="97917">MYTLFFCFSSVFLFCYFFSGCAIIRPPRDGGIRYRGLTQEQVELILPVDYEIEYICRGSRVIVGPKVRKCLSNGTWTDLDLQSRCCKFSLCSFTLYIGALFPMSGGWPGGQACLPSAQMALDLVNNRSDILPDYELELIHYDSMCDPGEATKLLYDLLYTEPIKIVLMPGCSSVSTLVAEAARMWNLIVFSYGSSSPALSNRQRFPTFFRTHPSATLHNPTRVRLFQKWNWSKIATIQQTTEVFTSTLDDLEQRVKEAQIEISVRQSFLTDPAVAVKNLKRQDARIIVGLFYETEARKVFCEVYKEKLFGKKYVWFLIGWYADNWFKIKDPAINCTVEQMTEAVEGHVTTEIVMLNPETVRGASNLTSQEFIAQLMSRLGGKNPEETGGFQEAPLAYDAVWALALALNKTVAPLRAKGRRLEDFNYNNKDITAEIYRALNTSSFEGVSGHVVFDAQGSRMAWTLIEQLQGGSYKKIGYYDSSKGNLSWYGNDKWIGAGPPADQTMVIDQYRYLSQKLFVSVSVFAGLGILLGIVCLTFNIYNSNVRYIQNSQPYLNNITAVGCVLALAAVFPLGIDGHHVHRSQFPVVCQFRLWLLGLGFSLAYGSMFTKIWWVHTVFTKKDEKKEKRKHLDPWKLYATVGGLLAIDVLSLMIWQIIDPLHVTVEVSFITKLKSCLITKLLRKCGVVFGYKGLLLLLGIFLAYETKSISTEKINDHRAVGMAIYNVAVLCLITAPVTMILSSQQDASFAFASLAIVFSVYITLVVLFVPKMRRLITRGEWQSEQQDTLKTGSSTNNNDEEKSRQLERENRELQKIIQEKEERVTELRSQLAERQALRSRRHQSSTEQHSRNHCHNSRLPLLYK</sequence>
<evidence type="ECO:0000259" key="20">
    <source>
        <dbReference type="PROSITE" id="PS50259"/>
    </source>
</evidence>
<dbReference type="AlphaFoldDB" id="A0A8B9HES5"/>
<feature type="signal peptide" evidence="19">
    <location>
        <begin position="1"/>
        <end position="22"/>
    </location>
</feature>
<dbReference type="Ensembl" id="ENSAMXT00005012882.1">
    <property type="protein sequence ID" value="ENSAMXP00005011587.1"/>
    <property type="gene ID" value="ENSAMXG00005005726.1"/>
</dbReference>
<keyword evidence="11" id="KW-1015">Disulfide bond</keyword>
<evidence type="ECO:0000256" key="14">
    <source>
        <dbReference type="ARBA" id="ARBA00023224"/>
    </source>
</evidence>
<dbReference type="InterPro" id="IPR002456">
    <property type="entry name" value="GPCR_3_GABA_rcpt_B1"/>
</dbReference>
<keyword evidence="13" id="KW-0325">Glycoprotein</keyword>
<dbReference type="InterPro" id="IPR001828">
    <property type="entry name" value="ANF_lig-bd_rcpt"/>
</dbReference>
<evidence type="ECO:0000256" key="10">
    <source>
        <dbReference type="ARBA" id="ARBA00023136"/>
    </source>
</evidence>
<dbReference type="CDD" id="cd00033">
    <property type="entry name" value="CCP"/>
    <property type="match status" value="1"/>
</dbReference>
<dbReference type="CDD" id="cd06366">
    <property type="entry name" value="PBP1_GABAb_receptor"/>
    <property type="match status" value="1"/>
</dbReference>
<evidence type="ECO:0000256" key="16">
    <source>
        <dbReference type="ARBA" id="ARBA00034104"/>
    </source>
</evidence>
<evidence type="ECO:0000256" key="1">
    <source>
        <dbReference type="ARBA" id="ARBA00008991"/>
    </source>
</evidence>
<feature type="domain" description="G-protein coupled receptors family 3 profile" evidence="20">
    <location>
        <begin position="524"/>
        <end position="790"/>
    </location>
</feature>
<dbReference type="PANTHER" id="PTHR10519:SF77">
    <property type="entry name" value="GAMMA-AMINOBUTYRIC ACID TYPE B RECEPTOR SUBUNIT 1"/>
    <property type="match status" value="1"/>
</dbReference>
<dbReference type="InterPro" id="IPR017978">
    <property type="entry name" value="GPCR_3_C"/>
</dbReference>
<dbReference type="InterPro" id="IPR028082">
    <property type="entry name" value="Peripla_BP_I"/>
</dbReference>
<keyword evidence="12" id="KW-0675">Receptor</keyword>
<comment type="subcellular location">
    <subcellularLocation>
        <location evidence="16">Postsynaptic cell membrane</location>
        <topology evidence="16">Multi-pass membrane protein</topology>
    </subcellularLocation>
</comment>
<dbReference type="FunFam" id="3.40.50.2300:FF:000055">
    <property type="entry name" value="Gamma-aminobutyric acid type B receptor subunit 1"/>
    <property type="match status" value="1"/>
</dbReference>
<feature type="region of interest" description="Disordered" evidence="17">
    <location>
        <begin position="834"/>
        <end position="863"/>
    </location>
</feature>
<evidence type="ECO:0000256" key="13">
    <source>
        <dbReference type="ARBA" id="ARBA00023180"/>
    </source>
</evidence>
<dbReference type="InterPro" id="IPR035976">
    <property type="entry name" value="Sushi/SCR/CCP_sf"/>
</dbReference>
<reference evidence="21" key="1">
    <citation type="submission" date="2025-08" db="UniProtKB">
        <authorList>
            <consortium name="Ensembl"/>
        </authorList>
    </citation>
    <scope>IDENTIFICATION</scope>
</reference>
<dbReference type="InterPro" id="IPR002455">
    <property type="entry name" value="GPCR3_GABA-B"/>
</dbReference>
<feature type="transmembrane region" description="Helical" evidence="18">
    <location>
        <begin position="593"/>
        <end position="613"/>
    </location>
</feature>
<evidence type="ECO:0000256" key="8">
    <source>
        <dbReference type="ARBA" id="ARBA00023040"/>
    </source>
</evidence>
<feature type="transmembrane region" description="Helical" evidence="18">
    <location>
        <begin position="722"/>
        <end position="740"/>
    </location>
</feature>
<feature type="transmembrane region" description="Helical" evidence="18">
    <location>
        <begin position="634"/>
        <end position="657"/>
    </location>
</feature>
<accession>A0A8B9HES5</accession>
<evidence type="ECO:0000256" key="7">
    <source>
        <dbReference type="ARBA" id="ARBA00023018"/>
    </source>
</evidence>
<dbReference type="Pfam" id="PF00003">
    <property type="entry name" value="7tm_3"/>
    <property type="match status" value="1"/>
</dbReference>
<gene>
    <name evidence="21" type="primary">gabbr1a</name>
</gene>
<keyword evidence="4 18" id="KW-0812">Transmembrane</keyword>
<evidence type="ECO:0000256" key="4">
    <source>
        <dbReference type="ARBA" id="ARBA00022692"/>
    </source>
</evidence>
<feature type="transmembrane region" description="Helical" evidence="18">
    <location>
        <begin position="517"/>
        <end position="542"/>
    </location>
</feature>
<keyword evidence="8" id="KW-0297">G-protein coupled receptor</keyword>
<feature type="region of interest" description="Disordered" evidence="17">
    <location>
        <begin position="785"/>
        <end position="808"/>
    </location>
</feature>
<evidence type="ECO:0000313" key="22">
    <source>
        <dbReference type="Proteomes" id="UP000694621"/>
    </source>
</evidence>
<dbReference type="PANTHER" id="PTHR10519">
    <property type="entry name" value="GABA-B RECEPTOR"/>
    <property type="match status" value="1"/>
</dbReference>
<evidence type="ECO:0000256" key="3">
    <source>
        <dbReference type="ARBA" id="ARBA00022553"/>
    </source>
</evidence>
<proteinExistence type="inferred from homology"/>
<dbReference type="Proteomes" id="UP000694621">
    <property type="component" value="Unplaced"/>
</dbReference>
<dbReference type="GO" id="GO:0038039">
    <property type="term" value="C:G protein-coupled receptor heterodimeric complex"/>
    <property type="evidence" value="ECO:0007669"/>
    <property type="project" value="TreeGrafter"/>
</dbReference>
<dbReference type="PRINTS" id="PR01177">
    <property type="entry name" value="GABAB1RECPTR"/>
</dbReference>
<protein>
    <submittedName>
        <fullName evidence="21">Gamma-aminobutyric acid type B receptor subunit 1</fullName>
    </submittedName>
</protein>
<feature type="compositionally biased region" description="Basic and acidic residues" evidence="17">
    <location>
        <begin position="798"/>
        <end position="808"/>
    </location>
</feature>
<evidence type="ECO:0000256" key="12">
    <source>
        <dbReference type="ARBA" id="ARBA00023170"/>
    </source>
</evidence>
<keyword evidence="6 18" id="KW-1133">Transmembrane helix</keyword>
<evidence type="ECO:0000313" key="21">
    <source>
        <dbReference type="Ensembl" id="ENSAMXP00005011587.1"/>
    </source>
</evidence>
<dbReference type="FunFam" id="3.40.50.2300:FF:000072">
    <property type="entry name" value="Gamma-aminobutyric acid type B receptor subunit 2"/>
    <property type="match status" value="1"/>
</dbReference>
<name>A0A8B9HES5_ASTMX</name>
<dbReference type="GO" id="GO:0007214">
    <property type="term" value="P:gamma-aminobutyric acid signaling pathway"/>
    <property type="evidence" value="ECO:0007669"/>
    <property type="project" value="TreeGrafter"/>
</dbReference>
<keyword evidence="3" id="KW-0597">Phosphoprotein</keyword>
<feature type="transmembrane region" description="Helical" evidence="18">
    <location>
        <begin position="554"/>
        <end position="573"/>
    </location>
</feature>
<dbReference type="PRINTS" id="PR01176">
    <property type="entry name" value="GABABRECEPTR"/>
</dbReference>
<feature type="transmembrane region" description="Helical" evidence="18">
    <location>
        <begin position="680"/>
        <end position="702"/>
    </location>
</feature>